<evidence type="ECO:0000313" key="2">
    <source>
        <dbReference type="Proteomes" id="UP001239213"/>
    </source>
</evidence>
<name>A0AAI9U0A9_9PEZI</name>
<keyword evidence="2" id="KW-1185">Reference proteome</keyword>
<evidence type="ECO:0000313" key="1">
    <source>
        <dbReference type="EMBL" id="KAK1448140.1"/>
    </source>
</evidence>
<dbReference type="AlphaFoldDB" id="A0AAI9U0A9"/>
<organism evidence="1 2">
    <name type="scientific">Colletotrichum cuscutae</name>
    <dbReference type="NCBI Taxonomy" id="1209917"/>
    <lineage>
        <taxon>Eukaryota</taxon>
        <taxon>Fungi</taxon>
        <taxon>Dikarya</taxon>
        <taxon>Ascomycota</taxon>
        <taxon>Pezizomycotina</taxon>
        <taxon>Sordariomycetes</taxon>
        <taxon>Hypocreomycetidae</taxon>
        <taxon>Glomerellales</taxon>
        <taxon>Glomerellaceae</taxon>
        <taxon>Colletotrichum</taxon>
        <taxon>Colletotrichum acutatum species complex</taxon>
    </lineage>
</organism>
<dbReference type="EMBL" id="MPDP01000311">
    <property type="protein sequence ID" value="KAK1448140.1"/>
    <property type="molecule type" value="Genomic_DNA"/>
</dbReference>
<proteinExistence type="predicted"/>
<comment type="caution">
    <text evidence="1">The sequence shown here is derived from an EMBL/GenBank/DDBJ whole genome shotgun (WGS) entry which is preliminary data.</text>
</comment>
<sequence>MSTSEIPRLSATSAWFSSELCENHLHCRRNGPSQANCSCIGQHPRRRRSLVFALHAALSRREATSPGFPLHRRQALGQPVVLSHCLLTVSLTSRSLLLRG</sequence>
<reference evidence="1" key="1">
    <citation type="submission" date="2016-11" db="EMBL/GenBank/DDBJ databases">
        <title>The genome sequence of Colletotrichum cuscutae.</title>
        <authorList>
            <person name="Baroncelli R."/>
        </authorList>
    </citation>
    <scope>NUCLEOTIDE SEQUENCE</scope>
    <source>
        <strain evidence="1">IMI 304802</strain>
    </source>
</reference>
<dbReference type="Proteomes" id="UP001239213">
    <property type="component" value="Unassembled WGS sequence"/>
</dbReference>
<protein>
    <submittedName>
        <fullName evidence="1">Uncharacterized protein</fullName>
    </submittedName>
</protein>
<accession>A0AAI9U0A9</accession>
<gene>
    <name evidence="1" type="ORF">CCUS01_11884</name>
</gene>